<evidence type="ECO:0000313" key="10">
    <source>
        <dbReference type="EMBL" id="QDH20815.1"/>
    </source>
</evidence>
<keyword evidence="11" id="KW-1185">Reference proteome</keyword>
<evidence type="ECO:0000259" key="9">
    <source>
        <dbReference type="Pfam" id="PF06750"/>
    </source>
</evidence>
<evidence type="ECO:0000256" key="7">
    <source>
        <dbReference type="SAM" id="Phobius"/>
    </source>
</evidence>
<comment type="similarity">
    <text evidence="2">Belongs to the peptidase A24 family.</text>
</comment>
<feature type="transmembrane region" description="Helical" evidence="7">
    <location>
        <begin position="98"/>
        <end position="116"/>
    </location>
</feature>
<feature type="transmembrane region" description="Helical" evidence="7">
    <location>
        <begin position="224"/>
        <end position="249"/>
    </location>
</feature>
<feature type="domain" description="Prepilin type IV endopeptidase peptidase" evidence="8">
    <location>
        <begin position="104"/>
        <end position="208"/>
    </location>
</feature>
<feature type="transmembrane region" description="Helical" evidence="7">
    <location>
        <begin position="179"/>
        <end position="212"/>
    </location>
</feature>
<feature type="transmembrane region" description="Helical" evidence="7">
    <location>
        <begin position="123"/>
        <end position="142"/>
    </location>
</feature>
<evidence type="ECO:0000256" key="1">
    <source>
        <dbReference type="ARBA" id="ARBA00004651"/>
    </source>
</evidence>
<feature type="transmembrane region" description="Helical" evidence="7">
    <location>
        <begin position="6"/>
        <end position="29"/>
    </location>
</feature>
<accession>A0A4Y6UXS0</accession>
<evidence type="ECO:0000256" key="3">
    <source>
        <dbReference type="ARBA" id="ARBA00022475"/>
    </source>
</evidence>
<evidence type="ECO:0000256" key="2">
    <source>
        <dbReference type="ARBA" id="ARBA00005801"/>
    </source>
</evidence>
<dbReference type="PANTHER" id="PTHR30487:SF0">
    <property type="entry name" value="PREPILIN LEADER PEPTIDASE_N-METHYLTRANSFERASE-RELATED"/>
    <property type="match status" value="1"/>
</dbReference>
<dbReference type="KEGG" id="saca:FFV09_08130"/>
<dbReference type="GO" id="GO:0004190">
    <property type="term" value="F:aspartic-type endopeptidase activity"/>
    <property type="evidence" value="ECO:0007669"/>
    <property type="project" value="InterPro"/>
</dbReference>
<dbReference type="Pfam" id="PF06750">
    <property type="entry name" value="A24_N_bact"/>
    <property type="match status" value="1"/>
</dbReference>
<keyword evidence="4 7" id="KW-0812">Transmembrane</keyword>
<comment type="subcellular location">
    <subcellularLocation>
        <location evidence="1">Cell membrane</location>
        <topology evidence="1">Multi-pass membrane protein</topology>
    </subcellularLocation>
</comment>
<evidence type="ECO:0000256" key="5">
    <source>
        <dbReference type="ARBA" id="ARBA00022989"/>
    </source>
</evidence>
<dbReference type="InterPro" id="IPR010627">
    <property type="entry name" value="Prepilin_pept_A24_N"/>
</dbReference>
<dbReference type="GO" id="GO:0006465">
    <property type="term" value="P:signal peptide processing"/>
    <property type="evidence" value="ECO:0007669"/>
    <property type="project" value="TreeGrafter"/>
</dbReference>
<evidence type="ECO:0000256" key="6">
    <source>
        <dbReference type="ARBA" id="ARBA00023136"/>
    </source>
</evidence>
<dbReference type="GO" id="GO:0005886">
    <property type="term" value="C:plasma membrane"/>
    <property type="evidence" value="ECO:0007669"/>
    <property type="project" value="UniProtKB-SubCell"/>
</dbReference>
<dbReference type="PANTHER" id="PTHR30487">
    <property type="entry name" value="TYPE 4 PREPILIN-LIKE PROTEINS LEADER PEPTIDE-PROCESSING ENZYME"/>
    <property type="match status" value="1"/>
</dbReference>
<keyword evidence="5 7" id="KW-1133">Transmembrane helix</keyword>
<proteinExistence type="inferred from homology"/>
<evidence type="ECO:0000259" key="8">
    <source>
        <dbReference type="Pfam" id="PF01478"/>
    </source>
</evidence>
<evidence type="ECO:0000313" key="11">
    <source>
        <dbReference type="Proteomes" id="UP000316968"/>
    </source>
</evidence>
<name>A0A4Y6UXS0_SACBS</name>
<sequence length="251" mass="26951">MTIFIAIYVTVVGLLFGSFFNVVGLRVPVGESVVHPPSRCGNCGTRLGAKDMVPVFSYMFSKGKCRHCGIKFSPIYPLFEAATGILFLWMFLRFGLTGAAGLGLVLVSLCVIVTVADLKYMLIPNKVLLFFAPILIVLRLAFMDAPWWHYGLGGLFGGGLILLIVLLTQGGMGMGDVKLFALCGFVLGIGPAVLAFMLACALGTIVGVLLISFKIVQRRQPVPFGPWLALGTLIAYLYGTQIIGGYFSLIG</sequence>
<protein>
    <submittedName>
        <fullName evidence="10">Prepilin peptidase</fullName>
    </submittedName>
</protein>
<dbReference type="AlphaFoldDB" id="A0A4Y6UXS0"/>
<feature type="transmembrane region" description="Helical" evidence="7">
    <location>
        <begin position="74"/>
        <end position="92"/>
    </location>
</feature>
<dbReference type="OrthoDB" id="9789291at2"/>
<dbReference type="Proteomes" id="UP000316968">
    <property type="component" value="Chromosome"/>
</dbReference>
<keyword evidence="6 7" id="KW-0472">Membrane</keyword>
<feature type="domain" description="Prepilin peptidase A24 N-terminal" evidence="9">
    <location>
        <begin position="11"/>
        <end position="94"/>
    </location>
</feature>
<dbReference type="Pfam" id="PF01478">
    <property type="entry name" value="Peptidase_A24"/>
    <property type="match status" value="1"/>
</dbReference>
<feature type="transmembrane region" description="Helical" evidence="7">
    <location>
        <begin position="148"/>
        <end position="167"/>
    </location>
</feature>
<dbReference type="InterPro" id="IPR050882">
    <property type="entry name" value="Prepilin_peptidase/N-MTase"/>
</dbReference>
<reference evidence="10 11" key="1">
    <citation type="submission" date="2019-06" db="EMBL/GenBank/DDBJ databases">
        <title>Saccharibacillus brassicae sp. nov., an endophytic bacterium isolated from Chinese cabbage seeds (Brassica pekinensis).</title>
        <authorList>
            <person name="Jiang L."/>
            <person name="Lee J."/>
            <person name="Kim S.W."/>
        </authorList>
    </citation>
    <scope>NUCLEOTIDE SEQUENCE [LARGE SCALE GENOMIC DNA]</scope>
    <source>
        <strain evidence="11">KCTC 43072 / ATSA2</strain>
    </source>
</reference>
<dbReference type="InterPro" id="IPR000045">
    <property type="entry name" value="Prepilin_IV_endopep_pep"/>
</dbReference>
<keyword evidence="3" id="KW-1003">Cell membrane</keyword>
<dbReference type="Gene3D" id="1.20.120.1220">
    <property type="match status" value="1"/>
</dbReference>
<gene>
    <name evidence="10" type="ORF">FFV09_08130</name>
</gene>
<dbReference type="EMBL" id="CP041217">
    <property type="protein sequence ID" value="QDH20815.1"/>
    <property type="molecule type" value="Genomic_DNA"/>
</dbReference>
<evidence type="ECO:0000256" key="4">
    <source>
        <dbReference type="ARBA" id="ARBA00022692"/>
    </source>
</evidence>
<dbReference type="RefSeq" id="WP_141447364.1">
    <property type="nucleotide sequence ID" value="NZ_CP041217.1"/>
</dbReference>
<organism evidence="10 11">
    <name type="scientific">Saccharibacillus brassicae</name>
    <dbReference type="NCBI Taxonomy" id="2583377"/>
    <lineage>
        <taxon>Bacteria</taxon>
        <taxon>Bacillati</taxon>
        <taxon>Bacillota</taxon>
        <taxon>Bacilli</taxon>
        <taxon>Bacillales</taxon>
        <taxon>Paenibacillaceae</taxon>
        <taxon>Saccharibacillus</taxon>
    </lineage>
</organism>